<gene>
    <name evidence="5" type="ORF">SAMN05443551_0713</name>
</gene>
<sequence length="245" mass="27898">MARYRSKQTEFDVEPITRQKLSDQVFDRLWEMIVSGELKPGDIIPSERKLMEKFAVGRPAVREALQALANKGVITISHGERSRVNELSANIALDQVDDVAKLLLSAEPSNLEHLKQVRKILEAGTVRIAAEQRNDEDVRQLRKLVDKQKGQLNNPKGFIETDIAFHTAIANASRNPVLQAVTRPMLTWLFEYYKPLLHWSGREDTTLLEHMKLVDHLEARDADAAAALMREHLDRSDPLYTNSEI</sequence>
<dbReference type="NCBIfam" id="NF003011">
    <property type="entry name" value="PRK03837.1"/>
    <property type="match status" value="1"/>
</dbReference>
<evidence type="ECO:0000259" key="4">
    <source>
        <dbReference type="PROSITE" id="PS50949"/>
    </source>
</evidence>
<dbReference type="SMART" id="SM00345">
    <property type="entry name" value="HTH_GNTR"/>
    <property type="match status" value="1"/>
</dbReference>
<feature type="domain" description="HTH gntR-type" evidence="4">
    <location>
        <begin position="19"/>
        <end position="87"/>
    </location>
</feature>
<keyword evidence="6" id="KW-1185">Reference proteome</keyword>
<dbReference type="Gene3D" id="1.20.120.530">
    <property type="entry name" value="GntR ligand-binding domain-like"/>
    <property type="match status" value="1"/>
</dbReference>
<dbReference type="InterPro" id="IPR000524">
    <property type="entry name" value="Tscrpt_reg_HTH_GntR"/>
</dbReference>
<dbReference type="RefSeq" id="WP_072776104.1">
    <property type="nucleotide sequence ID" value="NZ_FQXC01000001.1"/>
</dbReference>
<evidence type="ECO:0000256" key="1">
    <source>
        <dbReference type="ARBA" id="ARBA00023015"/>
    </source>
</evidence>
<dbReference type="Pfam" id="PF07729">
    <property type="entry name" value="FCD"/>
    <property type="match status" value="1"/>
</dbReference>
<organism evidence="5 6">
    <name type="scientific">Marivita hallyeonensis</name>
    <dbReference type="NCBI Taxonomy" id="996342"/>
    <lineage>
        <taxon>Bacteria</taxon>
        <taxon>Pseudomonadati</taxon>
        <taxon>Pseudomonadota</taxon>
        <taxon>Alphaproteobacteria</taxon>
        <taxon>Rhodobacterales</taxon>
        <taxon>Roseobacteraceae</taxon>
        <taxon>Marivita</taxon>
    </lineage>
</organism>
<keyword evidence="2" id="KW-0238">DNA-binding</keyword>
<reference evidence="5 6" key="1">
    <citation type="submission" date="2016-11" db="EMBL/GenBank/DDBJ databases">
        <authorList>
            <person name="Jaros S."/>
            <person name="Januszkiewicz K."/>
            <person name="Wedrychowicz H."/>
        </authorList>
    </citation>
    <scope>NUCLEOTIDE SEQUENCE [LARGE SCALE GENOMIC DNA]</scope>
    <source>
        <strain evidence="5 6">DSM 29431</strain>
    </source>
</reference>
<evidence type="ECO:0000256" key="3">
    <source>
        <dbReference type="ARBA" id="ARBA00023163"/>
    </source>
</evidence>
<keyword evidence="3" id="KW-0804">Transcription</keyword>
<dbReference type="InterPro" id="IPR011711">
    <property type="entry name" value="GntR_C"/>
</dbReference>
<dbReference type="PROSITE" id="PS50949">
    <property type="entry name" value="HTH_GNTR"/>
    <property type="match status" value="1"/>
</dbReference>
<evidence type="ECO:0000313" key="6">
    <source>
        <dbReference type="Proteomes" id="UP000184221"/>
    </source>
</evidence>
<dbReference type="CDD" id="cd07377">
    <property type="entry name" value="WHTH_GntR"/>
    <property type="match status" value="1"/>
</dbReference>
<dbReference type="PANTHER" id="PTHR43537">
    <property type="entry name" value="TRANSCRIPTIONAL REGULATOR, GNTR FAMILY"/>
    <property type="match status" value="1"/>
</dbReference>
<dbReference type="OrthoDB" id="9028214at2"/>
<dbReference type="EMBL" id="FQXC01000001">
    <property type="protein sequence ID" value="SHG82626.1"/>
    <property type="molecule type" value="Genomic_DNA"/>
</dbReference>
<dbReference type="PRINTS" id="PR00035">
    <property type="entry name" value="HTHGNTR"/>
</dbReference>
<dbReference type="SUPFAM" id="SSF46785">
    <property type="entry name" value="Winged helix' DNA-binding domain"/>
    <property type="match status" value="1"/>
</dbReference>
<proteinExistence type="predicted"/>
<dbReference type="STRING" id="996342.SAMN05443551_0713"/>
<dbReference type="Gene3D" id="1.10.10.10">
    <property type="entry name" value="Winged helix-like DNA-binding domain superfamily/Winged helix DNA-binding domain"/>
    <property type="match status" value="1"/>
</dbReference>
<dbReference type="GO" id="GO:0003700">
    <property type="term" value="F:DNA-binding transcription factor activity"/>
    <property type="evidence" value="ECO:0007669"/>
    <property type="project" value="InterPro"/>
</dbReference>
<keyword evidence="1" id="KW-0805">Transcription regulation</keyword>
<dbReference type="PANTHER" id="PTHR43537:SF5">
    <property type="entry name" value="UXU OPERON TRANSCRIPTIONAL REGULATOR"/>
    <property type="match status" value="1"/>
</dbReference>
<dbReference type="GO" id="GO:0003677">
    <property type="term" value="F:DNA binding"/>
    <property type="evidence" value="ECO:0007669"/>
    <property type="project" value="UniProtKB-KW"/>
</dbReference>
<evidence type="ECO:0000313" key="5">
    <source>
        <dbReference type="EMBL" id="SHG82626.1"/>
    </source>
</evidence>
<protein>
    <submittedName>
        <fullName evidence="5">Transcriptional regulator, GntR family</fullName>
    </submittedName>
</protein>
<dbReference type="InterPro" id="IPR036390">
    <property type="entry name" value="WH_DNA-bd_sf"/>
</dbReference>
<dbReference type="AlphaFoldDB" id="A0A1M5MZ52"/>
<dbReference type="SMART" id="SM00895">
    <property type="entry name" value="FCD"/>
    <property type="match status" value="1"/>
</dbReference>
<dbReference type="Pfam" id="PF00392">
    <property type="entry name" value="GntR"/>
    <property type="match status" value="1"/>
</dbReference>
<accession>A0A1M5MZ52</accession>
<dbReference type="InterPro" id="IPR036388">
    <property type="entry name" value="WH-like_DNA-bd_sf"/>
</dbReference>
<dbReference type="InterPro" id="IPR008920">
    <property type="entry name" value="TF_FadR/GntR_C"/>
</dbReference>
<dbReference type="SUPFAM" id="SSF48008">
    <property type="entry name" value="GntR ligand-binding domain-like"/>
    <property type="match status" value="1"/>
</dbReference>
<evidence type="ECO:0000256" key="2">
    <source>
        <dbReference type="ARBA" id="ARBA00023125"/>
    </source>
</evidence>
<name>A0A1M5MZ52_9RHOB</name>
<dbReference type="Proteomes" id="UP000184221">
    <property type="component" value="Unassembled WGS sequence"/>
</dbReference>